<reference evidence="1 2" key="1">
    <citation type="submission" date="2020-04" db="EMBL/GenBank/DDBJ databases">
        <authorList>
            <person name="Hitch T.C.A."/>
            <person name="Wylensek D."/>
            <person name="Clavel T."/>
        </authorList>
    </citation>
    <scope>NUCLEOTIDE SEQUENCE [LARGE SCALE GENOMIC DNA]</scope>
    <source>
        <strain evidence="1 2">BSM-130-P53-3C</strain>
    </source>
</reference>
<evidence type="ECO:0000313" key="2">
    <source>
        <dbReference type="Proteomes" id="UP000588369"/>
    </source>
</evidence>
<name>A0A7X9NSG0_9BIFI</name>
<protein>
    <submittedName>
        <fullName evidence="1">Uncharacterized protein</fullName>
    </submittedName>
</protein>
<evidence type="ECO:0000313" key="1">
    <source>
        <dbReference type="EMBL" id="NME61827.1"/>
    </source>
</evidence>
<proteinExistence type="predicted"/>
<organism evidence="1 2">
    <name type="scientific">Bifidobacterium thermophilum</name>
    <dbReference type="NCBI Taxonomy" id="33905"/>
    <lineage>
        <taxon>Bacteria</taxon>
        <taxon>Bacillati</taxon>
        <taxon>Actinomycetota</taxon>
        <taxon>Actinomycetes</taxon>
        <taxon>Bifidobacteriales</taxon>
        <taxon>Bifidobacteriaceae</taxon>
        <taxon>Bifidobacterium</taxon>
    </lineage>
</organism>
<dbReference type="EMBL" id="JABAGI010000003">
    <property type="protein sequence ID" value="NME61827.1"/>
    <property type="molecule type" value="Genomic_DNA"/>
</dbReference>
<dbReference type="Proteomes" id="UP000588369">
    <property type="component" value="Unassembled WGS sequence"/>
</dbReference>
<dbReference type="RefSeq" id="WP_168983928.1">
    <property type="nucleotide sequence ID" value="NZ_JABAGI010000003.1"/>
</dbReference>
<sequence>MTTAKDIDRIIDHADRILKRQAKDFDYWNDMPGIIPVFRIGDWGWVSEEQWDAVFDGLPDWAPVAYEVDANDPDWEGLRDRIAAAVDRGGRQALWDWCQELQDDNEFDVVFWTQVGQDT</sequence>
<dbReference type="AlphaFoldDB" id="A0A7X9NSG0"/>
<comment type="caution">
    <text evidence="1">The sequence shown here is derived from an EMBL/GenBank/DDBJ whole genome shotgun (WGS) entry which is preliminary data.</text>
</comment>
<accession>A0A7X9NSG0</accession>
<gene>
    <name evidence="1" type="ORF">HF844_03285</name>
</gene>